<dbReference type="AlphaFoldDB" id="A0A645DRR2"/>
<organism evidence="1">
    <name type="scientific">bioreactor metagenome</name>
    <dbReference type="NCBI Taxonomy" id="1076179"/>
    <lineage>
        <taxon>unclassified sequences</taxon>
        <taxon>metagenomes</taxon>
        <taxon>ecological metagenomes</taxon>
    </lineage>
</organism>
<proteinExistence type="predicted"/>
<sequence>MVIDGQGEEILAGFSILGSDNRDEDDGVVHRHHDGTGGLTGDFAGLDGHLMGAVGKSLLSNVEHETFLSRFYSFFQQLYRLGAGRILP</sequence>
<reference evidence="1" key="1">
    <citation type="submission" date="2019-08" db="EMBL/GenBank/DDBJ databases">
        <authorList>
            <person name="Kucharzyk K."/>
            <person name="Murdoch R.W."/>
            <person name="Higgins S."/>
            <person name="Loffler F."/>
        </authorList>
    </citation>
    <scope>NUCLEOTIDE SEQUENCE</scope>
</reference>
<dbReference type="EMBL" id="VSSQ01039140">
    <property type="protein sequence ID" value="MPM92160.1"/>
    <property type="molecule type" value="Genomic_DNA"/>
</dbReference>
<accession>A0A645DRR2</accession>
<gene>
    <name evidence="1" type="ORF">SDC9_139295</name>
</gene>
<comment type="caution">
    <text evidence="1">The sequence shown here is derived from an EMBL/GenBank/DDBJ whole genome shotgun (WGS) entry which is preliminary data.</text>
</comment>
<evidence type="ECO:0000313" key="1">
    <source>
        <dbReference type="EMBL" id="MPM92160.1"/>
    </source>
</evidence>
<protein>
    <submittedName>
        <fullName evidence="1">Uncharacterized protein</fullName>
    </submittedName>
</protein>
<name>A0A645DRR2_9ZZZZ</name>